<comment type="caution">
    <text evidence="1">The sequence shown here is derived from an EMBL/GenBank/DDBJ whole genome shotgun (WGS) entry which is preliminary data.</text>
</comment>
<name>A0A0F9IIQ4_9ZZZZ</name>
<gene>
    <name evidence="1" type="ORF">LCGC14_1653660</name>
</gene>
<feature type="non-terminal residue" evidence="1">
    <location>
        <position position="1"/>
    </location>
</feature>
<evidence type="ECO:0000313" key="1">
    <source>
        <dbReference type="EMBL" id="KKM19634.1"/>
    </source>
</evidence>
<accession>A0A0F9IIQ4</accession>
<dbReference type="EMBL" id="LAZR01013942">
    <property type="protein sequence ID" value="KKM19634.1"/>
    <property type="molecule type" value="Genomic_DNA"/>
</dbReference>
<reference evidence="1" key="1">
    <citation type="journal article" date="2015" name="Nature">
        <title>Complex archaea that bridge the gap between prokaryotes and eukaryotes.</title>
        <authorList>
            <person name="Spang A."/>
            <person name="Saw J.H."/>
            <person name="Jorgensen S.L."/>
            <person name="Zaremba-Niedzwiedzka K."/>
            <person name="Martijn J."/>
            <person name="Lind A.E."/>
            <person name="van Eijk R."/>
            <person name="Schleper C."/>
            <person name="Guy L."/>
            <person name="Ettema T.J."/>
        </authorList>
    </citation>
    <scope>NUCLEOTIDE SEQUENCE</scope>
</reference>
<sequence length="48" mass="5096">TNSTLAVSLQLSLDSVSAGVHNVTIGIYSRDAVNYISSSSLLVQTYIH</sequence>
<dbReference type="AlphaFoldDB" id="A0A0F9IIQ4"/>
<organism evidence="1">
    <name type="scientific">marine sediment metagenome</name>
    <dbReference type="NCBI Taxonomy" id="412755"/>
    <lineage>
        <taxon>unclassified sequences</taxon>
        <taxon>metagenomes</taxon>
        <taxon>ecological metagenomes</taxon>
    </lineage>
</organism>
<protein>
    <submittedName>
        <fullName evidence="1">Uncharacterized protein</fullName>
    </submittedName>
</protein>
<proteinExistence type="predicted"/>